<dbReference type="PANTHER" id="PTHR43441">
    <property type="entry name" value="RIBOSOMAL-PROTEIN-SERINE ACETYLTRANSFERASE"/>
    <property type="match status" value="1"/>
</dbReference>
<feature type="domain" description="N-acetyltransferase" evidence="1">
    <location>
        <begin position="11"/>
        <end position="171"/>
    </location>
</feature>
<dbReference type="InterPro" id="IPR000182">
    <property type="entry name" value="GNAT_dom"/>
</dbReference>
<dbReference type="Proteomes" id="UP000578449">
    <property type="component" value="Unassembled WGS sequence"/>
</dbReference>
<proteinExistence type="predicted"/>
<protein>
    <submittedName>
        <fullName evidence="2">RimJ/RimL family protein N-acetyltransferase</fullName>
    </submittedName>
</protein>
<organism evidence="2 3">
    <name type="scientific">Thermocatellispora tengchongensis</name>
    <dbReference type="NCBI Taxonomy" id="1073253"/>
    <lineage>
        <taxon>Bacteria</taxon>
        <taxon>Bacillati</taxon>
        <taxon>Actinomycetota</taxon>
        <taxon>Actinomycetes</taxon>
        <taxon>Streptosporangiales</taxon>
        <taxon>Streptosporangiaceae</taxon>
        <taxon>Thermocatellispora</taxon>
    </lineage>
</organism>
<dbReference type="EMBL" id="JACHGN010000002">
    <property type="protein sequence ID" value="MBB5131433.1"/>
    <property type="molecule type" value="Genomic_DNA"/>
</dbReference>
<dbReference type="PROSITE" id="PS51186">
    <property type="entry name" value="GNAT"/>
    <property type="match status" value="1"/>
</dbReference>
<comment type="caution">
    <text evidence="2">The sequence shown here is derived from an EMBL/GenBank/DDBJ whole genome shotgun (WGS) entry which is preliminary data.</text>
</comment>
<dbReference type="Pfam" id="PF13302">
    <property type="entry name" value="Acetyltransf_3"/>
    <property type="match status" value="1"/>
</dbReference>
<dbReference type="PANTHER" id="PTHR43441:SF11">
    <property type="entry name" value="RIBOSOMAL-PROTEIN-SERINE ACETYLTRANSFERASE"/>
    <property type="match status" value="1"/>
</dbReference>
<dbReference type="GO" id="GO:1990189">
    <property type="term" value="F:protein N-terminal-serine acetyltransferase activity"/>
    <property type="evidence" value="ECO:0007669"/>
    <property type="project" value="TreeGrafter"/>
</dbReference>
<evidence type="ECO:0000259" key="1">
    <source>
        <dbReference type="PROSITE" id="PS51186"/>
    </source>
</evidence>
<accession>A0A840P0H6</accession>
<dbReference type="InterPro" id="IPR051908">
    <property type="entry name" value="Ribosomal_N-acetyltransferase"/>
</dbReference>
<dbReference type="GO" id="GO:0005737">
    <property type="term" value="C:cytoplasm"/>
    <property type="evidence" value="ECO:0007669"/>
    <property type="project" value="TreeGrafter"/>
</dbReference>
<sequence length="187" mass="20536">MRGYEITGMGLGLREVTLGDVDALLAIYGDPAATEHMPFEPRTRDEVEDIVAEALAAAAAEPRHLYVLAVVELETGQVVGVARIRIEADHPHSAEIGLGLRPDHWGRGMGADLIRLVLQYGFKHLGLHRIWGARAPANTAAQLAMLVAGMVEEGRIRHHVRARGVWRDSIVHSALEDEWEGHRSLGR</sequence>
<gene>
    <name evidence="2" type="ORF">HNP84_001139</name>
</gene>
<dbReference type="AlphaFoldDB" id="A0A840P0H6"/>
<keyword evidence="3" id="KW-1185">Reference proteome</keyword>
<evidence type="ECO:0000313" key="3">
    <source>
        <dbReference type="Proteomes" id="UP000578449"/>
    </source>
</evidence>
<keyword evidence="2" id="KW-0808">Transferase</keyword>
<reference evidence="2 3" key="1">
    <citation type="submission" date="2020-08" db="EMBL/GenBank/DDBJ databases">
        <title>Genomic Encyclopedia of Type Strains, Phase IV (KMG-IV): sequencing the most valuable type-strain genomes for metagenomic binning, comparative biology and taxonomic classification.</title>
        <authorList>
            <person name="Goeker M."/>
        </authorList>
    </citation>
    <scope>NUCLEOTIDE SEQUENCE [LARGE SCALE GENOMIC DNA]</scope>
    <source>
        <strain evidence="2 3">DSM 45615</strain>
    </source>
</reference>
<evidence type="ECO:0000313" key="2">
    <source>
        <dbReference type="EMBL" id="MBB5131433.1"/>
    </source>
</evidence>
<dbReference type="CDD" id="cd04301">
    <property type="entry name" value="NAT_SF"/>
    <property type="match status" value="1"/>
</dbReference>
<dbReference type="SUPFAM" id="SSF55729">
    <property type="entry name" value="Acyl-CoA N-acyltransferases (Nat)"/>
    <property type="match status" value="1"/>
</dbReference>
<dbReference type="InterPro" id="IPR016181">
    <property type="entry name" value="Acyl_CoA_acyltransferase"/>
</dbReference>
<dbReference type="RefSeq" id="WP_185048260.1">
    <property type="nucleotide sequence ID" value="NZ_BAABIX010000022.1"/>
</dbReference>
<dbReference type="GO" id="GO:0008999">
    <property type="term" value="F:protein-N-terminal-alanine acetyltransferase activity"/>
    <property type="evidence" value="ECO:0007669"/>
    <property type="project" value="TreeGrafter"/>
</dbReference>
<name>A0A840P0H6_9ACTN</name>
<dbReference type="Gene3D" id="3.40.630.30">
    <property type="match status" value="1"/>
</dbReference>